<organism evidence="2">
    <name type="scientific">Favella ehrenbergii</name>
    <dbReference type="NCBI Taxonomy" id="182087"/>
    <lineage>
        <taxon>Eukaryota</taxon>
        <taxon>Sar</taxon>
        <taxon>Alveolata</taxon>
        <taxon>Ciliophora</taxon>
        <taxon>Intramacronucleata</taxon>
        <taxon>Spirotrichea</taxon>
        <taxon>Choreotrichia</taxon>
        <taxon>Tintinnida</taxon>
        <taxon>Xystonellidae</taxon>
        <taxon>Favella</taxon>
    </lineage>
</organism>
<evidence type="ECO:0000256" key="1">
    <source>
        <dbReference type="SAM" id="Phobius"/>
    </source>
</evidence>
<gene>
    <name evidence="2" type="ORF">FEHR0123_LOCUS1802</name>
</gene>
<dbReference type="Gene3D" id="1.20.1250.20">
    <property type="entry name" value="MFS general substrate transporter like domains"/>
    <property type="match status" value="1"/>
</dbReference>
<name>A0A7S3MKI0_9SPIT</name>
<keyword evidence="1" id="KW-1133">Transmembrane helix</keyword>
<dbReference type="EMBL" id="HBIE01005741">
    <property type="protein sequence ID" value="CAE0306895.1"/>
    <property type="molecule type" value="Transcribed_RNA"/>
</dbReference>
<sequence length="114" mass="12541">MSTGAVALLYVTEVCADVASGLVSGCMFLNLTILTLTFEMKLESALDVHGTIWYYAVMNFAGFLFCLLFVRETCGLTDLQKKSLYAPKSVHPFTDTIDDCEVQKDLASSPKPEE</sequence>
<proteinExistence type="predicted"/>
<feature type="transmembrane region" description="Helical" evidence="1">
    <location>
        <begin position="52"/>
        <end position="70"/>
    </location>
</feature>
<dbReference type="AlphaFoldDB" id="A0A7S3MKI0"/>
<protein>
    <submittedName>
        <fullName evidence="2">Uncharacterized protein</fullName>
    </submittedName>
</protein>
<dbReference type="InterPro" id="IPR036259">
    <property type="entry name" value="MFS_trans_sf"/>
</dbReference>
<evidence type="ECO:0000313" key="2">
    <source>
        <dbReference type="EMBL" id="CAE0306895.1"/>
    </source>
</evidence>
<keyword evidence="1" id="KW-0812">Transmembrane</keyword>
<accession>A0A7S3MKI0</accession>
<keyword evidence="1" id="KW-0472">Membrane</keyword>
<reference evidence="2" key="1">
    <citation type="submission" date="2021-01" db="EMBL/GenBank/DDBJ databases">
        <authorList>
            <person name="Corre E."/>
            <person name="Pelletier E."/>
            <person name="Niang G."/>
            <person name="Scheremetjew M."/>
            <person name="Finn R."/>
            <person name="Kale V."/>
            <person name="Holt S."/>
            <person name="Cochrane G."/>
            <person name="Meng A."/>
            <person name="Brown T."/>
            <person name="Cohen L."/>
        </authorList>
    </citation>
    <scope>NUCLEOTIDE SEQUENCE</scope>
    <source>
        <strain evidence="2">Fehren 1</strain>
    </source>
</reference>